<evidence type="ECO:0000313" key="1">
    <source>
        <dbReference type="EMBL" id="TEY69483.1"/>
    </source>
</evidence>
<organism evidence="1 2">
    <name type="scientific">Botryotinia calthae</name>
    <dbReference type="NCBI Taxonomy" id="38488"/>
    <lineage>
        <taxon>Eukaryota</taxon>
        <taxon>Fungi</taxon>
        <taxon>Dikarya</taxon>
        <taxon>Ascomycota</taxon>
        <taxon>Pezizomycotina</taxon>
        <taxon>Leotiomycetes</taxon>
        <taxon>Helotiales</taxon>
        <taxon>Sclerotiniaceae</taxon>
        <taxon>Botryotinia</taxon>
    </lineage>
</organism>
<gene>
    <name evidence="1" type="ORF">BOTCAL_0115g00030</name>
</gene>
<sequence length="345" mass="40407">MKTLRISEFTRNFSETDPNKAVEVARLVLGVNYENGVRVNLLNEQSQASVHWNYTLLYEFTGRWFSVMCGSVDVPLDKSDLGILGKRFWNTMISINVKQEWMANEKFKSEEFWPWLAARTYKLNLHQEMSKVQKARFESYSNILHQWRNCKIPRRYQDDANFDRACERKIYDKLKDCDIDEKETHFGKSESKVFSLVKESLRDGHSNFEKQRGRVFVKARSAMSKAVCDANVGEGYCDCLKLADKLLQLNGNSREAWLGKILFELPAIALLEQSRHYLHHTASELEEGKRQAQKALDELDEHRRKFIATTSNKIDKSPSDWRYDIYERKTTILKTQPIKEGNDKR</sequence>
<protein>
    <submittedName>
        <fullName evidence="1">Uncharacterized protein</fullName>
    </submittedName>
</protein>
<proteinExistence type="predicted"/>
<comment type="caution">
    <text evidence="1">The sequence shown here is derived from an EMBL/GenBank/DDBJ whole genome shotgun (WGS) entry which is preliminary data.</text>
</comment>
<dbReference type="Proteomes" id="UP000297299">
    <property type="component" value="Unassembled WGS sequence"/>
</dbReference>
<reference evidence="1 2" key="1">
    <citation type="submission" date="2017-11" db="EMBL/GenBank/DDBJ databases">
        <title>Comparative genomics of Botrytis spp.</title>
        <authorList>
            <person name="Valero-Jimenez C.A."/>
            <person name="Tapia P."/>
            <person name="Veloso J."/>
            <person name="Silva-Moreno E."/>
            <person name="Staats M."/>
            <person name="Valdes J.H."/>
            <person name="Van Kan J.A.L."/>
        </authorList>
    </citation>
    <scope>NUCLEOTIDE SEQUENCE [LARGE SCALE GENOMIC DNA]</scope>
    <source>
        <strain evidence="1 2">MUCL2830</strain>
    </source>
</reference>
<dbReference type="OrthoDB" id="3547047at2759"/>
<dbReference type="AlphaFoldDB" id="A0A4Y8D508"/>
<evidence type="ECO:0000313" key="2">
    <source>
        <dbReference type="Proteomes" id="UP000297299"/>
    </source>
</evidence>
<dbReference type="EMBL" id="PHWZ01000115">
    <property type="protein sequence ID" value="TEY69483.1"/>
    <property type="molecule type" value="Genomic_DNA"/>
</dbReference>
<keyword evidence="2" id="KW-1185">Reference proteome</keyword>
<accession>A0A4Y8D508</accession>
<name>A0A4Y8D508_9HELO</name>